<dbReference type="CDD" id="cd07034">
    <property type="entry name" value="TPP_PYR_PFOR_IOR-alpha_like"/>
    <property type="match status" value="1"/>
</dbReference>
<dbReference type="EMBL" id="BARS01032945">
    <property type="protein sequence ID" value="GAG20293.1"/>
    <property type="molecule type" value="Genomic_DNA"/>
</dbReference>
<keyword evidence="1" id="KW-0560">Oxidoreductase</keyword>
<gene>
    <name evidence="3" type="ORF">S01H1_51076</name>
</gene>
<dbReference type="Pfam" id="PF01855">
    <property type="entry name" value="POR_N"/>
    <property type="match status" value="1"/>
</dbReference>
<evidence type="ECO:0000259" key="2">
    <source>
        <dbReference type="Pfam" id="PF01855"/>
    </source>
</evidence>
<evidence type="ECO:0000256" key="1">
    <source>
        <dbReference type="ARBA" id="ARBA00023002"/>
    </source>
</evidence>
<protein>
    <recommendedName>
        <fullName evidence="2">Pyruvate flavodoxin/ferredoxin oxidoreductase pyrimidine binding domain-containing protein</fullName>
    </recommendedName>
</protein>
<organism evidence="3">
    <name type="scientific">marine sediment metagenome</name>
    <dbReference type="NCBI Taxonomy" id="412755"/>
    <lineage>
        <taxon>unclassified sequences</taxon>
        <taxon>metagenomes</taxon>
        <taxon>ecological metagenomes</taxon>
    </lineage>
</organism>
<reference evidence="3" key="1">
    <citation type="journal article" date="2014" name="Front. Microbiol.">
        <title>High frequency of phylogenetically diverse reductive dehalogenase-homologous genes in deep subseafloor sedimentary metagenomes.</title>
        <authorList>
            <person name="Kawai M."/>
            <person name="Futagami T."/>
            <person name="Toyoda A."/>
            <person name="Takaki Y."/>
            <person name="Nishi S."/>
            <person name="Hori S."/>
            <person name="Arai W."/>
            <person name="Tsubouchi T."/>
            <person name="Morono Y."/>
            <person name="Uchiyama I."/>
            <person name="Ito T."/>
            <person name="Fujiyama A."/>
            <person name="Inagaki F."/>
            <person name="Takami H."/>
        </authorList>
    </citation>
    <scope>NUCLEOTIDE SEQUENCE</scope>
    <source>
        <strain evidence="3">Expedition CK06-06</strain>
    </source>
</reference>
<feature type="non-terminal residue" evidence="3">
    <location>
        <position position="249"/>
    </location>
</feature>
<dbReference type="Gene3D" id="3.40.50.970">
    <property type="match status" value="1"/>
</dbReference>
<dbReference type="GO" id="GO:0006979">
    <property type="term" value="P:response to oxidative stress"/>
    <property type="evidence" value="ECO:0007669"/>
    <property type="project" value="TreeGrafter"/>
</dbReference>
<comment type="caution">
    <text evidence="3">The sequence shown here is derived from an EMBL/GenBank/DDBJ whole genome shotgun (WGS) entry which is preliminary data.</text>
</comment>
<proteinExistence type="predicted"/>
<feature type="domain" description="Pyruvate flavodoxin/ferredoxin oxidoreductase pyrimidine binding" evidence="2">
    <location>
        <begin position="1"/>
        <end position="199"/>
    </location>
</feature>
<evidence type="ECO:0000313" key="3">
    <source>
        <dbReference type="EMBL" id="GAG20293.1"/>
    </source>
</evidence>
<name>X0W6P3_9ZZZZ</name>
<sequence>MEDELASMSALVGASLAGARAMSATSGPGFALMMENIGMAVMMEAPCVVVNIQRGAPSTGLPTLVGQSDMMQAKWGSHGDYEIVAYAPSSPQECFDHVIKAFNTADRWRIPVFVMADELIGHMTERVVIPPADQIPRVERKRPRHKPGDESFLPFLAEDEDLVPPIVHAGEGYRVNYDSLTHDEKGYPATFAEPHDRLVRRLVNKIRLHVDQIIEYEEIFLDDAEIAVIAYGSTSRSARRAINEARQQG</sequence>
<dbReference type="PANTHER" id="PTHR32154:SF14">
    <property type="entry name" value="2-OXOGLUTARATE SYNTHASE SUBUNIT KORA"/>
    <property type="match status" value="1"/>
</dbReference>
<dbReference type="InterPro" id="IPR002880">
    <property type="entry name" value="Pyrv_Fd/Flavodoxin_OxRdtase_N"/>
</dbReference>
<dbReference type="InterPro" id="IPR009014">
    <property type="entry name" value="Transketo_C/PFOR_II"/>
</dbReference>
<dbReference type="InterPro" id="IPR029061">
    <property type="entry name" value="THDP-binding"/>
</dbReference>
<dbReference type="AlphaFoldDB" id="X0W6P3"/>
<dbReference type="SUPFAM" id="SSF52922">
    <property type="entry name" value="TK C-terminal domain-like"/>
    <property type="match status" value="1"/>
</dbReference>
<dbReference type="InterPro" id="IPR050722">
    <property type="entry name" value="Pyruvate:ferred/Flavod_OxRd"/>
</dbReference>
<dbReference type="GO" id="GO:0016491">
    <property type="term" value="F:oxidoreductase activity"/>
    <property type="evidence" value="ECO:0007669"/>
    <property type="project" value="UniProtKB-KW"/>
</dbReference>
<dbReference type="SUPFAM" id="SSF52518">
    <property type="entry name" value="Thiamin diphosphate-binding fold (THDP-binding)"/>
    <property type="match status" value="1"/>
</dbReference>
<accession>X0W6P3</accession>
<dbReference type="PANTHER" id="PTHR32154">
    <property type="entry name" value="PYRUVATE-FLAVODOXIN OXIDOREDUCTASE-RELATED"/>
    <property type="match status" value="1"/>
</dbReference>